<evidence type="ECO:0000313" key="3">
    <source>
        <dbReference type="Proteomes" id="UP000467841"/>
    </source>
</evidence>
<dbReference type="OrthoDB" id="1051618at2759"/>
<evidence type="ECO:0000313" key="2">
    <source>
        <dbReference type="EMBL" id="CAA7020426.1"/>
    </source>
</evidence>
<keyword evidence="3" id="KW-1185">Reference proteome</keyword>
<evidence type="ECO:0000259" key="1">
    <source>
        <dbReference type="PROSITE" id="PS52045"/>
    </source>
</evidence>
<accession>A0A6D2I0J9</accession>
<dbReference type="EMBL" id="CACVBM020000554">
    <property type="protein sequence ID" value="CAA7020426.1"/>
    <property type="molecule type" value="Genomic_DNA"/>
</dbReference>
<feature type="domain" description="Neprosin PEP catalytic" evidence="1">
    <location>
        <begin position="1"/>
        <end position="111"/>
    </location>
</feature>
<dbReference type="Pfam" id="PF03080">
    <property type="entry name" value="Neprosin"/>
    <property type="match status" value="1"/>
</dbReference>
<organism evidence="2 3">
    <name type="scientific">Microthlaspi erraticum</name>
    <dbReference type="NCBI Taxonomy" id="1685480"/>
    <lineage>
        <taxon>Eukaryota</taxon>
        <taxon>Viridiplantae</taxon>
        <taxon>Streptophyta</taxon>
        <taxon>Embryophyta</taxon>
        <taxon>Tracheophyta</taxon>
        <taxon>Spermatophyta</taxon>
        <taxon>Magnoliopsida</taxon>
        <taxon>eudicotyledons</taxon>
        <taxon>Gunneridae</taxon>
        <taxon>Pentapetalae</taxon>
        <taxon>rosids</taxon>
        <taxon>malvids</taxon>
        <taxon>Brassicales</taxon>
        <taxon>Brassicaceae</taxon>
        <taxon>Coluteocarpeae</taxon>
        <taxon>Microthlaspi</taxon>
    </lineage>
</organism>
<dbReference type="Proteomes" id="UP000467841">
    <property type="component" value="Unassembled WGS sequence"/>
</dbReference>
<reference evidence="2" key="1">
    <citation type="submission" date="2020-01" db="EMBL/GenBank/DDBJ databases">
        <authorList>
            <person name="Mishra B."/>
        </authorList>
    </citation>
    <scope>NUCLEOTIDE SEQUENCE [LARGE SCALE GENOMIC DNA]</scope>
</reference>
<dbReference type="InterPro" id="IPR004314">
    <property type="entry name" value="Neprosin"/>
</dbReference>
<comment type="caution">
    <text evidence="2">The sequence shown here is derived from an EMBL/GenBank/DDBJ whole genome shotgun (WGS) entry which is preliminary data.</text>
</comment>
<dbReference type="PROSITE" id="PS52045">
    <property type="entry name" value="NEPROSIN_PEP_CD"/>
    <property type="match status" value="1"/>
</dbReference>
<protein>
    <recommendedName>
        <fullName evidence="1">Neprosin PEP catalytic domain-containing protein</fullName>
    </recommendedName>
</protein>
<proteinExistence type="predicted"/>
<gene>
    <name evidence="2" type="ORF">MERR_LOCUS7661</name>
</gene>
<sequence length="114" mass="12873">MAEDVETVAMSLKKLTPYMVVHLIHIQGTTLPHTLSPPMGTGGFPTKDLTRSSFMKQLRYFLSDYTLEDINSNEMEYYVDDPKCYGVMFLKYVDFNSREALTFGGPGGRCRSDG</sequence>
<dbReference type="AlphaFoldDB" id="A0A6D2I0J9"/>
<name>A0A6D2I0J9_9BRAS</name>